<dbReference type="Proteomes" id="UP000035027">
    <property type="component" value="Chromosome"/>
</dbReference>
<dbReference type="InterPro" id="IPR019650">
    <property type="entry name" value="DUF2513"/>
</dbReference>
<reference evidence="1 2" key="1">
    <citation type="submission" date="2015-05" db="EMBL/GenBank/DDBJ databases">
        <title>Complete genome sequence of Lactobacillus salivarius Ren, a probiotic strain with antitumor activity.</title>
        <authorList>
            <person name="Sun E."/>
            <person name="Zhao L."/>
            <person name="Liu S."/>
            <person name="Zhang M."/>
            <person name="Guo H."/>
            <person name="Ren F."/>
        </authorList>
    </citation>
    <scope>NUCLEOTIDE SEQUENCE [LARGE SCALE GENOMIC DNA]</scope>
    <source>
        <strain evidence="1 2">Ren</strain>
    </source>
</reference>
<evidence type="ECO:0000313" key="1">
    <source>
        <dbReference type="EMBL" id="AKI03812.1"/>
    </source>
</evidence>
<dbReference type="AlphaFoldDB" id="A0A0F7PR92"/>
<dbReference type="PATRIC" id="fig|1194971.3.peg.259"/>
<dbReference type="Pfam" id="PF10711">
    <property type="entry name" value="DUF2513"/>
    <property type="match status" value="1"/>
</dbReference>
<protein>
    <submittedName>
        <fullName evidence="1">Putative phage protein</fullName>
    </submittedName>
</protein>
<sequence>MLSLSVHPLLFFLSGIIFIVLRKEVIIMRLNPDCIRDILLVVEEKSSFSNFVWFEDLKNSNLVEKYDFETIFYHIRQAFEAGLLLDVKRFAGGNFYIKDLSPKGHEFLANIRKDNNWSKTKEIANKVGSFSLKTLTTIASNVVTSSINHYLGL</sequence>
<accession>A0A0F7PR92</accession>
<dbReference type="EMBL" id="CP011403">
    <property type="protein sequence ID" value="AKI03812.1"/>
    <property type="molecule type" value="Genomic_DNA"/>
</dbReference>
<organism evidence="1 2">
    <name type="scientific">Ligilactobacillus salivarius str. Ren</name>
    <dbReference type="NCBI Taxonomy" id="1194971"/>
    <lineage>
        <taxon>Bacteria</taxon>
        <taxon>Bacillati</taxon>
        <taxon>Bacillota</taxon>
        <taxon>Bacilli</taxon>
        <taxon>Lactobacillales</taxon>
        <taxon>Lactobacillaceae</taxon>
        <taxon>Ligilactobacillus</taxon>
    </lineage>
</organism>
<proteinExistence type="predicted"/>
<evidence type="ECO:0000313" key="2">
    <source>
        <dbReference type="Proteomes" id="UP000035027"/>
    </source>
</evidence>
<name>A0A0F7PR92_9LACO</name>
<gene>
    <name evidence="1" type="ORF">LsR_00261</name>
</gene>